<organism evidence="2 3">
    <name type="scientific">Sporothrix epigloea</name>
    <dbReference type="NCBI Taxonomy" id="1892477"/>
    <lineage>
        <taxon>Eukaryota</taxon>
        <taxon>Fungi</taxon>
        <taxon>Dikarya</taxon>
        <taxon>Ascomycota</taxon>
        <taxon>Pezizomycotina</taxon>
        <taxon>Sordariomycetes</taxon>
        <taxon>Sordariomycetidae</taxon>
        <taxon>Ophiostomatales</taxon>
        <taxon>Ophiostomataceae</taxon>
        <taxon>Sporothrix</taxon>
    </lineage>
</organism>
<name>A0ABP0DB30_9PEZI</name>
<proteinExistence type="predicted"/>
<protein>
    <submittedName>
        <fullName evidence="2">Uncharacterized protein</fullName>
    </submittedName>
</protein>
<keyword evidence="3" id="KW-1185">Reference proteome</keyword>
<feature type="compositionally biased region" description="Acidic residues" evidence="1">
    <location>
        <begin position="118"/>
        <end position="129"/>
    </location>
</feature>
<feature type="region of interest" description="Disordered" evidence="1">
    <location>
        <begin position="263"/>
        <end position="288"/>
    </location>
</feature>
<evidence type="ECO:0000256" key="1">
    <source>
        <dbReference type="SAM" id="MobiDB-lite"/>
    </source>
</evidence>
<feature type="region of interest" description="Disordered" evidence="1">
    <location>
        <begin position="69"/>
        <end position="242"/>
    </location>
</feature>
<dbReference type="SUPFAM" id="SSF57845">
    <property type="entry name" value="B-box zinc-binding domain"/>
    <property type="match status" value="1"/>
</dbReference>
<sequence length="365" mass="39637">MAPGSGWPHEASKCEERDDDDDPLFYVDNQAVDDLLRELAEEGLDGQPGWLASDGNQIVDEDEFAILALPEIPQSLGDESGEGIDNGDGESPDHSRQVDDLLRSLAETKIMHDKTADDQEASDSDDSDGESMNREIRRVLAQAKDEVDTAQRRGIDELKTDDDGIDKVSTLSGQNAPDREDASIMSRSKPPRKDNDHENNPLGLPTVPNDLVEPPPPSIKDTSDHLGLPSVPTEDLPKRGDDDDISARLAALRGLQGKATGLGQTDAFGLPSAPSFRPGEEEGGVLKRGHYGHGRRNYTTDDMNAWCIVCLEDATVRCLGCADSNGGDESTDQNNAYCMGCWRDMHVGPAAGFDERGHKRVPLLR</sequence>
<feature type="region of interest" description="Disordered" evidence="1">
    <location>
        <begin position="1"/>
        <end position="25"/>
    </location>
</feature>
<feature type="compositionally biased region" description="Basic and acidic residues" evidence="1">
    <location>
        <begin position="131"/>
        <end position="166"/>
    </location>
</feature>
<evidence type="ECO:0000313" key="3">
    <source>
        <dbReference type="Proteomes" id="UP001642501"/>
    </source>
</evidence>
<comment type="caution">
    <text evidence="2">The sequence shown here is derived from an EMBL/GenBank/DDBJ whole genome shotgun (WGS) entry which is preliminary data.</text>
</comment>
<feature type="compositionally biased region" description="Basic and acidic residues" evidence="1">
    <location>
        <begin position="91"/>
        <end position="102"/>
    </location>
</feature>
<dbReference type="Proteomes" id="UP001642501">
    <property type="component" value="Unassembled WGS sequence"/>
</dbReference>
<feature type="compositionally biased region" description="Acidic residues" evidence="1">
    <location>
        <begin position="79"/>
        <end position="90"/>
    </location>
</feature>
<gene>
    <name evidence="2" type="ORF">SEPCBS57363_001050</name>
</gene>
<evidence type="ECO:0000313" key="2">
    <source>
        <dbReference type="EMBL" id="CAK7264400.1"/>
    </source>
</evidence>
<dbReference type="EMBL" id="CAWUOM010000010">
    <property type="protein sequence ID" value="CAK7264400.1"/>
    <property type="molecule type" value="Genomic_DNA"/>
</dbReference>
<accession>A0ABP0DB30</accession>
<reference evidence="2 3" key="1">
    <citation type="submission" date="2024-01" db="EMBL/GenBank/DDBJ databases">
        <authorList>
            <person name="Allen C."/>
            <person name="Tagirdzhanova G."/>
        </authorList>
    </citation>
    <scope>NUCLEOTIDE SEQUENCE [LARGE SCALE GENOMIC DNA]</scope>
    <source>
        <strain evidence="2 3">CBS 573.63</strain>
    </source>
</reference>